<feature type="repeat" description="ANK" evidence="3">
    <location>
        <begin position="249"/>
        <end position="281"/>
    </location>
</feature>
<dbReference type="GeneID" id="81371941"/>
<keyword evidence="1" id="KW-0677">Repeat</keyword>
<dbReference type="SMART" id="SM00248">
    <property type="entry name" value="ANK"/>
    <property type="match status" value="4"/>
</dbReference>
<dbReference type="PANTHER" id="PTHR24189:SF50">
    <property type="entry name" value="ANKYRIN REPEAT AND SOCS BOX PROTEIN 2"/>
    <property type="match status" value="1"/>
</dbReference>
<evidence type="ECO:0000313" key="4">
    <source>
        <dbReference type="EMBL" id="KAJ5385783.1"/>
    </source>
</evidence>
<reference evidence="4" key="1">
    <citation type="submission" date="2022-12" db="EMBL/GenBank/DDBJ databases">
        <authorList>
            <person name="Petersen C."/>
        </authorList>
    </citation>
    <scope>NUCLEOTIDE SEQUENCE</scope>
    <source>
        <strain evidence="4">IBT 29677</strain>
    </source>
</reference>
<dbReference type="SUPFAM" id="SSF48403">
    <property type="entry name" value="Ankyrin repeat"/>
    <property type="match status" value="1"/>
</dbReference>
<evidence type="ECO:0000313" key="5">
    <source>
        <dbReference type="Proteomes" id="UP001147747"/>
    </source>
</evidence>
<proteinExistence type="predicted"/>
<reference evidence="4" key="2">
    <citation type="journal article" date="2023" name="IMA Fungus">
        <title>Comparative genomic study of the Penicillium genus elucidates a diverse pangenome and 15 lateral gene transfer events.</title>
        <authorList>
            <person name="Petersen C."/>
            <person name="Sorensen T."/>
            <person name="Nielsen M.R."/>
            <person name="Sondergaard T.E."/>
            <person name="Sorensen J.L."/>
            <person name="Fitzpatrick D.A."/>
            <person name="Frisvad J.C."/>
            <person name="Nielsen K.L."/>
        </authorList>
    </citation>
    <scope>NUCLEOTIDE SEQUENCE</scope>
    <source>
        <strain evidence="4">IBT 29677</strain>
    </source>
</reference>
<dbReference type="Pfam" id="PF12796">
    <property type="entry name" value="Ank_2"/>
    <property type="match status" value="1"/>
</dbReference>
<evidence type="ECO:0000256" key="2">
    <source>
        <dbReference type="ARBA" id="ARBA00023043"/>
    </source>
</evidence>
<dbReference type="PROSITE" id="PS50088">
    <property type="entry name" value="ANK_REPEAT"/>
    <property type="match status" value="1"/>
</dbReference>
<dbReference type="RefSeq" id="XP_056483581.1">
    <property type="nucleotide sequence ID" value="XM_056632961.1"/>
</dbReference>
<dbReference type="Gene3D" id="1.25.40.20">
    <property type="entry name" value="Ankyrin repeat-containing domain"/>
    <property type="match status" value="2"/>
</dbReference>
<dbReference type="AlphaFoldDB" id="A0A9W9VMD0"/>
<dbReference type="OrthoDB" id="194358at2759"/>
<name>A0A9W9VMD0_9EURO</name>
<gene>
    <name evidence="4" type="ORF">N7509_008324</name>
</gene>
<dbReference type="PROSITE" id="PS50297">
    <property type="entry name" value="ANK_REP_REGION"/>
    <property type="match status" value="1"/>
</dbReference>
<protein>
    <submittedName>
        <fullName evidence="4">Uncharacterized protein</fullName>
    </submittedName>
</protein>
<dbReference type="InterPro" id="IPR002110">
    <property type="entry name" value="Ankyrin_rpt"/>
</dbReference>
<dbReference type="PANTHER" id="PTHR24189">
    <property type="entry name" value="MYOTROPHIN"/>
    <property type="match status" value="1"/>
</dbReference>
<comment type="caution">
    <text evidence="4">The sequence shown here is derived from an EMBL/GenBank/DDBJ whole genome shotgun (WGS) entry which is preliminary data.</text>
</comment>
<dbReference type="InterPro" id="IPR036770">
    <property type="entry name" value="Ankyrin_rpt-contain_sf"/>
</dbReference>
<evidence type="ECO:0000256" key="1">
    <source>
        <dbReference type="ARBA" id="ARBA00022737"/>
    </source>
</evidence>
<sequence length="314" mass="35559">MLDQLSPKLQRFEGASDRAYESYQEYLEVCRQGDVAQVQQLLAQQTQRGQEWVSSGIEQNPRQQQRKTWWLVRGLEEAVKNENILVMEYLHSEGALIRYHTVEAAKSRGSWEFLLNHGLDVNNPMPEAKVPLLHVVSCNDPELLTWFLSLGADPNYGPNESRLLREEGAIQPYSQPEKDSGAALEMAAWECDIEIFELLLEHGAKLENSLALHRAMMRNSDDRIAFAERILSHGADINRFGHLSPVPLRGGTALAVAARLGTLDEIRWLLEHGVDQYIGDSQGLTASHYAYSTVGSPVRFQRILDLLNEFKRPQ</sequence>
<dbReference type="EMBL" id="JAPZBU010000009">
    <property type="protein sequence ID" value="KAJ5385783.1"/>
    <property type="molecule type" value="Genomic_DNA"/>
</dbReference>
<accession>A0A9W9VMD0</accession>
<evidence type="ECO:0000256" key="3">
    <source>
        <dbReference type="PROSITE-ProRule" id="PRU00023"/>
    </source>
</evidence>
<keyword evidence="5" id="KW-1185">Reference proteome</keyword>
<keyword evidence="2 3" id="KW-0040">ANK repeat</keyword>
<dbReference type="Proteomes" id="UP001147747">
    <property type="component" value="Unassembled WGS sequence"/>
</dbReference>
<organism evidence="4 5">
    <name type="scientific">Penicillium cosmopolitanum</name>
    <dbReference type="NCBI Taxonomy" id="1131564"/>
    <lineage>
        <taxon>Eukaryota</taxon>
        <taxon>Fungi</taxon>
        <taxon>Dikarya</taxon>
        <taxon>Ascomycota</taxon>
        <taxon>Pezizomycotina</taxon>
        <taxon>Eurotiomycetes</taxon>
        <taxon>Eurotiomycetidae</taxon>
        <taxon>Eurotiales</taxon>
        <taxon>Aspergillaceae</taxon>
        <taxon>Penicillium</taxon>
    </lineage>
</organism>
<dbReference type="InterPro" id="IPR050745">
    <property type="entry name" value="Multifunctional_regulatory"/>
</dbReference>